<evidence type="ECO:0000313" key="2">
    <source>
        <dbReference type="Proteomes" id="UP000887568"/>
    </source>
</evidence>
<evidence type="ECO:0000313" key="1">
    <source>
        <dbReference type="EnsemblMetazoa" id="XP_038073821.1"/>
    </source>
</evidence>
<protein>
    <submittedName>
        <fullName evidence="1">Uncharacterized protein</fullName>
    </submittedName>
</protein>
<proteinExistence type="predicted"/>
<reference evidence="1" key="1">
    <citation type="submission" date="2022-11" db="UniProtKB">
        <authorList>
            <consortium name="EnsemblMetazoa"/>
        </authorList>
    </citation>
    <scope>IDENTIFICATION</scope>
</reference>
<accession>A0A914BCU5</accession>
<keyword evidence="2" id="KW-1185">Reference proteome</keyword>
<organism evidence="1 2">
    <name type="scientific">Patiria miniata</name>
    <name type="common">Bat star</name>
    <name type="synonym">Asterina miniata</name>
    <dbReference type="NCBI Taxonomy" id="46514"/>
    <lineage>
        <taxon>Eukaryota</taxon>
        <taxon>Metazoa</taxon>
        <taxon>Echinodermata</taxon>
        <taxon>Eleutherozoa</taxon>
        <taxon>Asterozoa</taxon>
        <taxon>Asteroidea</taxon>
        <taxon>Valvatacea</taxon>
        <taxon>Valvatida</taxon>
        <taxon>Asterinidae</taxon>
        <taxon>Patiria</taxon>
    </lineage>
</organism>
<dbReference type="GeneID" id="119741936"/>
<dbReference type="Proteomes" id="UP000887568">
    <property type="component" value="Unplaced"/>
</dbReference>
<name>A0A914BCU5_PATMI</name>
<dbReference type="AlphaFoldDB" id="A0A914BCU5"/>
<dbReference type="RefSeq" id="XP_038073821.1">
    <property type="nucleotide sequence ID" value="XM_038217893.1"/>
</dbReference>
<sequence>MLTIGMFFYFLRPVECPACFEPVLDKRDHYGRDFVASKQMRNNFARCKVCSEELRMSDLREHMQECGGQGAEVKPKLIPFVKILEQENEPVLIECPFKLYGCQFQGTQAEVDKHLQEVPAAKTCFRARLLDSAVKAAMQQAQEMDALLQQIQQLQELQH</sequence>
<dbReference type="EnsemblMetazoa" id="XM_038217893.1">
    <property type="protein sequence ID" value="XP_038073821.1"/>
    <property type="gene ID" value="LOC119741936"/>
</dbReference>